<dbReference type="InterPro" id="IPR006594">
    <property type="entry name" value="LisH"/>
</dbReference>
<protein>
    <submittedName>
        <fullName evidence="9">RMD5-like protein</fullName>
    </submittedName>
</protein>
<name>A0ABD0ZQM3_CARAN</name>
<sequence length="385" mass="44293">MDLVATVKDSLDRVTKKQKLYYSVSQDVIDLVRDGIEETLNRILLVNDGVEHESVLTELRRKLDALLPFIRLQRSQKKTNLCLGRFGKILESSYQPDISRACRSIDFDIRLVNKILIHHFYRQGLFEVGDCLIKETGEEEEPELRSQSLEIHQLTESMKHRNIEPALRWISANREKLKHNGSKLELKLISLKFCDMVREGNQSDAMKYARTHFPPLYDSLNGKEIQKLMVCVVWMGSLERCPYAEMVSPSRLDNVTNMLIKEYHHLLDQPSNSPLTVALSAGLESLPTLLKLVDVMALKKQEWQAMKQHPVPMDLGNEFQFHSVFVCPVSRDQSSEDNPPMMMPCRHVISKQSITRLSKNCPYRRFKCPCCPAATSAAACRQLYF</sequence>
<dbReference type="PROSITE" id="PS50897">
    <property type="entry name" value="CTLH"/>
    <property type="match status" value="1"/>
</dbReference>
<dbReference type="InterPro" id="IPR045098">
    <property type="entry name" value="Fyv10_fam"/>
</dbReference>
<evidence type="ECO:0000256" key="2">
    <source>
        <dbReference type="ARBA" id="ARBA00022490"/>
    </source>
</evidence>
<feature type="zinc finger region" description="RING-Gid-type" evidence="6">
    <location>
        <begin position="327"/>
        <end position="371"/>
    </location>
</feature>
<dbReference type="Pfam" id="PF10607">
    <property type="entry name" value="CTLH"/>
    <property type="match status" value="1"/>
</dbReference>
<dbReference type="AlphaFoldDB" id="A0ABD0ZQM3"/>
<dbReference type="Proteomes" id="UP001558713">
    <property type="component" value="Unassembled WGS sequence"/>
</dbReference>
<evidence type="ECO:0000256" key="6">
    <source>
        <dbReference type="PROSITE-ProRule" id="PRU01215"/>
    </source>
</evidence>
<evidence type="ECO:0000256" key="4">
    <source>
        <dbReference type="ARBA" id="ARBA00022771"/>
    </source>
</evidence>
<evidence type="ECO:0000313" key="10">
    <source>
        <dbReference type="Proteomes" id="UP001558713"/>
    </source>
</evidence>
<dbReference type="GO" id="GO:0005737">
    <property type="term" value="C:cytoplasm"/>
    <property type="evidence" value="ECO:0007669"/>
    <property type="project" value="UniProtKB-SubCell"/>
</dbReference>
<dbReference type="PANTHER" id="PTHR12170:SF3">
    <property type="entry name" value="GH10162P"/>
    <property type="match status" value="1"/>
</dbReference>
<dbReference type="SMART" id="SM00667">
    <property type="entry name" value="LisH"/>
    <property type="match status" value="1"/>
</dbReference>
<dbReference type="Pfam" id="PF13445">
    <property type="entry name" value="zf-RING_UBOX"/>
    <property type="match status" value="1"/>
</dbReference>
<dbReference type="GO" id="GO:0008270">
    <property type="term" value="F:zinc ion binding"/>
    <property type="evidence" value="ECO:0007669"/>
    <property type="project" value="UniProtKB-KW"/>
</dbReference>
<feature type="domain" description="RING-Gid-type" evidence="8">
    <location>
        <begin position="327"/>
        <end position="371"/>
    </location>
</feature>
<dbReference type="SUPFAM" id="SSF57850">
    <property type="entry name" value="RING/U-box"/>
    <property type="match status" value="1"/>
</dbReference>
<keyword evidence="2" id="KW-0963">Cytoplasm</keyword>
<dbReference type="PROSITE" id="PS51867">
    <property type="entry name" value="ZF_RING_GID"/>
    <property type="match status" value="1"/>
</dbReference>
<dbReference type="FunFam" id="3.30.40.10:FF:000143">
    <property type="entry name" value="Regulator of gluconeogenesis Rmd5"/>
    <property type="match status" value="1"/>
</dbReference>
<accession>A0ABD0ZQM3</accession>
<dbReference type="InterPro" id="IPR013144">
    <property type="entry name" value="CRA_dom"/>
</dbReference>
<evidence type="ECO:0000313" key="9">
    <source>
        <dbReference type="EMBL" id="KAL1196266.1"/>
    </source>
</evidence>
<dbReference type="PROSITE" id="PS50896">
    <property type="entry name" value="LISH"/>
    <property type="match status" value="1"/>
</dbReference>
<evidence type="ECO:0000259" key="7">
    <source>
        <dbReference type="PROSITE" id="PS50897"/>
    </source>
</evidence>
<keyword evidence="5" id="KW-0862">Zinc</keyword>
<dbReference type="InterPro" id="IPR027370">
    <property type="entry name" value="Znf-RING_euk"/>
</dbReference>
<dbReference type="EMBL" id="JBANAX010000704">
    <property type="protein sequence ID" value="KAL1196266.1"/>
    <property type="molecule type" value="Genomic_DNA"/>
</dbReference>
<dbReference type="PANTHER" id="PTHR12170">
    <property type="entry name" value="MACROPHAGE ERYTHROBLAST ATTACHER-RELATED"/>
    <property type="match status" value="1"/>
</dbReference>
<dbReference type="InterPro" id="IPR044063">
    <property type="entry name" value="ZF_RING_GID"/>
</dbReference>
<dbReference type="SMART" id="SM00757">
    <property type="entry name" value="CRA"/>
    <property type="match status" value="1"/>
</dbReference>
<keyword evidence="10" id="KW-1185">Reference proteome</keyword>
<dbReference type="InterPro" id="IPR006595">
    <property type="entry name" value="CTLH_C"/>
</dbReference>
<dbReference type="InterPro" id="IPR024964">
    <property type="entry name" value="CTLH/CRA"/>
</dbReference>
<comment type="subcellular location">
    <subcellularLocation>
        <location evidence="1">Cytoplasm</location>
    </subcellularLocation>
</comment>
<dbReference type="SMART" id="SM00668">
    <property type="entry name" value="CTLH"/>
    <property type="match status" value="1"/>
</dbReference>
<dbReference type="InterPro" id="IPR037683">
    <property type="entry name" value="Rmd5_dRing"/>
</dbReference>
<feature type="domain" description="CTLH" evidence="7">
    <location>
        <begin position="147"/>
        <end position="204"/>
    </location>
</feature>
<dbReference type="CDD" id="cd16652">
    <property type="entry name" value="dRING_Rmd5p-like"/>
    <property type="match status" value="1"/>
</dbReference>
<reference evidence="9 10" key="1">
    <citation type="submission" date="2024-04" db="EMBL/GenBank/DDBJ databases">
        <title>Genome assembly C_amara_ONT_v2.</title>
        <authorList>
            <person name="Yant L."/>
            <person name="Moore C."/>
            <person name="Slenker M."/>
        </authorList>
    </citation>
    <scope>NUCLEOTIDE SEQUENCE [LARGE SCALE GENOMIC DNA]</scope>
    <source>
        <tissue evidence="9">Leaf</tissue>
    </source>
</reference>
<evidence type="ECO:0000256" key="3">
    <source>
        <dbReference type="ARBA" id="ARBA00022723"/>
    </source>
</evidence>
<evidence type="ECO:0000259" key="8">
    <source>
        <dbReference type="PROSITE" id="PS51867"/>
    </source>
</evidence>
<comment type="caution">
    <text evidence="9">The sequence shown here is derived from an EMBL/GenBank/DDBJ whole genome shotgun (WGS) entry which is preliminary data.</text>
</comment>
<keyword evidence="4 6" id="KW-0863">Zinc-finger</keyword>
<evidence type="ECO:0000256" key="1">
    <source>
        <dbReference type="ARBA" id="ARBA00004496"/>
    </source>
</evidence>
<gene>
    <name evidence="9" type="ORF">V5N11_005413</name>
</gene>
<evidence type="ECO:0000256" key="5">
    <source>
        <dbReference type="ARBA" id="ARBA00022833"/>
    </source>
</evidence>
<keyword evidence="3" id="KW-0479">Metal-binding</keyword>
<organism evidence="9 10">
    <name type="scientific">Cardamine amara subsp. amara</name>
    <dbReference type="NCBI Taxonomy" id="228776"/>
    <lineage>
        <taxon>Eukaryota</taxon>
        <taxon>Viridiplantae</taxon>
        <taxon>Streptophyta</taxon>
        <taxon>Embryophyta</taxon>
        <taxon>Tracheophyta</taxon>
        <taxon>Spermatophyta</taxon>
        <taxon>Magnoliopsida</taxon>
        <taxon>eudicotyledons</taxon>
        <taxon>Gunneridae</taxon>
        <taxon>Pentapetalae</taxon>
        <taxon>rosids</taxon>
        <taxon>malvids</taxon>
        <taxon>Brassicales</taxon>
        <taxon>Brassicaceae</taxon>
        <taxon>Cardamineae</taxon>
        <taxon>Cardamine</taxon>
    </lineage>
</organism>
<proteinExistence type="predicted"/>